<proteinExistence type="predicted"/>
<name>A0A7R9K092_TIMGE</name>
<reference evidence="2" key="1">
    <citation type="submission" date="2020-11" db="EMBL/GenBank/DDBJ databases">
        <authorList>
            <person name="Tran Van P."/>
        </authorList>
    </citation>
    <scope>NUCLEOTIDE SEQUENCE</scope>
</reference>
<gene>
    <name evidence="2" type="ORF">TGEB3V08_LOCUS6676</name>
</gene>
<feature type="region of interest" description="Disordered" evidence="1">
    <location>
        <begin position="296"/>
        <end position="321"/>
    </location>
</feature>
<dbReference type="EMBL" id="OE841793">
    <property type="protein sequence ID" value="CAD7597123.1"/>
    <property type="molecule type" value="Genomic_DNA"/>
</dbReference>
<feature type="compositionally biased region" description="Polar residues" evidence="1">
    <location>
        <begin position="152"/>
        <end position="170"/>
    </location>
</feature>
<feature type="region of interest" description="Disordered" evidence="1">
    <location>
        <begin position="1"/>
        <end position="67"/>
    </location>
</feature>
<evidence type="ECO:0000256" key="1">
    <source>
        <dbReference type="SAM" id="MobiDB-lite"/>
    </source>
</evidence>
<feature type="compositionally biased region" description="Pro residues" evidence="1">
    <location>
        <begin position="304"/>
        <end position="314"/>
    </location>
</feature>
<evidence type="ECO:0000313" key="2">
    <source>
        <dbReference type="EMBL" id="CAD7597123.1"/>
    </source>
</evidence>
<organism evidence="2">
    <name type="scientific">Timema genevievae</name>
    <name type="common">Walking stick</name>
    <dbReference type="NCBI Taxonomy" id="629358"/>
    <lineage>
        <taxon>Eukaryota</taxon>
        <taxon>Metazoa</taxon>
        <taxon>Ecdysozoa</taxon>
        <taxon>Arthropoda</taxon>
        <taxon>Hexapoda</taxon>
        <taxon>Insecta</taxon>
        <taxon>Pterygota</taxon>
        <taxon>Neoptera</taxon>
        <taxon>Polyneoptera</taxon>
        <taxon>Phasmatodea</taxon>
        <taxon>Timematodea</taxon>
        <taxon>Timematoidea</taxon>
        <taxon>Timematidae</taxon>
        <taxon>Timema</taxon>
    </lineage>
</organism>
<protein>
    <submittedName>
        <fullName evidence="2">Uncharacterized protein</fullName>
    </submittedName>
</protein>
<sequence>MDQNMRTVNTKSVSLDSGTENTRNLSQDTGTGNSRNVSQDTETGNLRNLSQDTGTGNSRNVSQDTATVISRNVSKDTAAVISRNVSQDTAAVISRNVSQDTAAVISRNVSQDSGTVDTRNVSQDTETGNLINMSQDTGIMDLRNIYQDTGTRNTKNMFQNTGPRNTINMSQDKETENTKSVSQGAETVKTNVIQDSEIVETRRVLQRKGGGNTINMSHTTRNMVQKTKCTIQSKTNMDKDVNKISITPETRETGQETENVNRKIKFLSKERIDAVGQMESATQDTELMNQAKGSTYQRTGTYGSPPPIAVPSPPGTQEMPEKRRGYSSVVQCLASSTYQCDLSKHSVWERRIVIWLGAHRCYVFQHNFMSYYIGPAKILRPPNLPGNIGVESSAQGNFLTGCFISEEVTVQFNAMRSPCHTVAGDSSLKTWSHAPRRPGNHHWWYSPDSCFLALWREHGQEHRKMSYHESRLHIFGMEQIMAPQKISDQHEP</sequence>
<dbReference type="AlphaFoldDB" id="A0A7R9K092"/>
<accession>A0A7R9K092</accession>
<feature type="region of interest" description="Disordered" evidence="1">
    <location>
        <begin position="152"/>
        <end position="184"/>
    </location>
</feature>